<protein>
    <recommendedName>
        <fullName evidence="5">TRAF-type domain-containing protein</fullName>
    </recommendedName>
</protein>
<dbReference type="RefSeq" id="XP_009022695.1">
    <property type="nucleotide sequence ID" value="XM_009024447.1"/>
</dbReference>
<dbReference type="Gene3D" id="3.30.40.10">
    <property type="entry name" value="Zinc/RING finger domain, C3HC4 (zinc finger)"/>
    <property type="match status" value="2"/>
</dbReference>
<evidence type="ECO:0000313" key="6">
    <source>
        <dbReference type="EMBL" id="ESN98709.1"/>
    </source>
</evidence>
<keyword evidence="3 4" id="KW-0862">Zinc</keyword>
<evidence type="ECO:0000313" key="7">
    <source>
        <dbReference type="EnsemblMetazoa" id="HelroP162162"/>
    </source>
</evidence>
<dbReference type="GeneID" id="20199458"/>
<keyword evidence="8" id="KW-1185">Reference proteome</keyword>
<accession>T1ESA8</accession>
<keyword evidence="2 4" id="KW-0863">Zinc-finger</keyword>
<evidence type="ECO:0000313" key="8">
    <source>
        <dbReference type="Proteomes" id="UP000015101"/>
    </source>
</evidence>
<sequence length="248" mass="28776">MSSLQSNFNSLQPINSSIQFVSPNPSYTCESCKGYLVDPYQLICGHRICSNCKVNFQSKVFDCPSGDETCEKISYDKVASVGVVHNKLLKNMLTSLFITFSSFMFNNTYRKFINEVNCTRINRVTNVDKLDLWNFGVMLRKCKMAGFFVGYIHKLRELKDYEVYCTNKSLGCPATCKLHHLKKHLDEECLYVKVNCPHDCYLTDVFRYELNDHLEKCPMKPVRCQFQEIGCDYMNYMKAIVPIIIMKK</sequence>
<dbReference type="CTD" id="20199458"/>
<dbReference type="InterPro" id="IPR001293">
    <property type="entry name" value="Znf_TRAF"/>
</dbReference>
<dbReference type="SUPFAM" id="SSF57850">
    <property type="entry name" value="RING/U-box"/>
    <property type="match status" value="1"/>
</dbReference>
<dbReference type="PROSITE" id="PS50145">
    <property type="entry name" value="ZF_TRAF"/>
    <property type="match status" value="1"/>
</dbReference>
<dbReference type="Proteomes" id="UP000015101">
    <property type="component" value="Unassembled WGS sequence"/>
</dbReference>
<evidence type="ECO:0000256" key="4">
    <source>
        <dbReference type="PROSITE-ProRule" id="PRU00207"/>
    </source>
</evidence>
<dbReference type="EMBL" id="AMQM01001044">
    <property type="status" value="NOT_ANNOTATED_CDS"/>
    <property type="molecule type" value="Genomic_DNA"/>
</dbReference>
<dbReference type="HOGENOM" id="CLU_021061_3_0_1"/>
<dbReference type="GO" id="GO:0008270">
    <property type="term" value="F:zinc ion binding"/>
    <property type="evidence" value="ECO:0007669"/>
    <property type="project" value="UniProtKB-KW"/>
</dbReference>
<keyword evidence="1 4" id="KW-0479">Metal-binding</keyword>
<reference evidence="7" key="3">
    <citation type="submission" date="2015-06" db="UniProtKB">
        <authorList>
            <consortium name="EnsemblMetazoa"/>
        </authorList>
    </citation>
    <scope>IDENTIFICATION</scope>
</reference>
<proteinExistence type="predicted"/>
<evidence type="ECO:0000256" key="1">
    <source>
        <dbReference type="ARBA" id="ARBA00022723"/>
    </source>
</evidence>
<name>T1ESA8_HELRO</name>
<dbReference type="OrthoDB" id="5962428at2759"/>
<organism evidence="7 8">
    <name type="scientific">Helobdella robusta</name>
    <name type="common">Californian leech</name>
    <dbReference type="NCBI Taxonomy" id="6412"/>
    <lineage>
        <taxon>Eukaryota</taxon>
        <taxon>Metazoa</taxon>
        <taxon>Spiralia</taxon>
        <taxon>Lophotrochozoa</taxon>
        <taxon>Annelida</taxon>
        <taxon>Clitellata</taxon>
        <taxon>Hirudinea</taxon>
        <taxon>Rhynchobdellida</taxon>
        <taxon>Glossiphoniidae</taxon>
        <taxon>Helobdella</taxon>
    </lineage>
</organism>
<dbReference type="EnsemblMetazoa" id="HelroT162162">
    <property type="protein sequence ID" value="HelroP162162"/>
    <property type="gene ID" value="HelroG162162"/>
</dbReference>
<reference evidence="6 8" key="2">
    <citation type="journal article" date="2013" name="Nature">
        <title>Insights into bilaterian evolution from three spiralian genomes.</title>
        <authorList>
            <person name="Simakov O."/>
            <person name="Marletaz F."/>
            <person name="Cho S.J."/>
            <person name="Edsinger-Gonzales E."/>
            <person name="Havlak P."/>
            <person name="Hellsten U."/>
            <person name="Kuo D.H."/>
            <person name="Larsson T."/>
            <person name="Lv J."/>
            <person name="Arendt D."/>
            <person name="Savage R."/>
            <person name="Osoegawa K."/>
            <person name="de Jong P."/>
            <person name="Grimwood J."/>
            <person name="Chapman J.A."/>
            <person name="Shapiro H."/>
            <person name="Aerts A."/>
            <person name="Otillar R.P."/>
            <person name="Terry A.Y."/>
            <person name="Boore J.L."/>
            <person name="Grigoriev I.V."/>
            <person name="Lindberg D.R."/>
            <person name="Seaver E.C."/>
            <person name="Weisblat D.A."/>
            <person name="Putnam N.H."/>
            <person name="Rokhsar D.S."/>
        </authorList>
    </citation>
    <scope>NUCLEOTIDE SEQUENCE</scope>
</reference>
<evidence type="ECO:0000256" key="2">
    <source>
        <dbReference type="ARBA" id="ARBA00022771"/>
    </source>
</evidence>
<feature type="zinc finger region" description="TRAF-type" evidence="4">
    <location>
        <begin position="184"/>
        <end position="231"/>
    </location>
</feature>
<gene>
    <name evidence="7" type="primary">20199458</name>
    <name evidence="6" type="ORF">HELRODRAFT_162162</name>
</gene>
<dbReference type="PANTHER" id="PTHR10131">
    <property type="entry name" value="TNF RECEPTOR ASSOCIATED FACTOR"/>
    <property type="match status" value="1"/>
</dbReference>
<evidence type="ECO:0000259" key="5">
    <source>
        <dbReference type="PROSITE" id="PS50145"/>
    </source>
</evidence>
<dbReference type="KEGG" id="hro:HELRODRAFT_162162"/>
<feature type="domain" description="TRAF-type" evidence="5">
    <location>
        <begin position="184"/>
        <end position="231"/>
    </location>
</feature>
<dbReference type="PANTHER" id="PTHR10131:SF94">
    <property type="entry name" value="TNF RECEPTOR-ASSOCIATED FACTOR 4"/>
    <property type="match status" value="1"/>
</dbReference>
<dbReference type="InterPro" id="IPR013083">
    <property type="entry name" value="Znf_RING/FYVE/PHD"/>
</dbReference>
<dbReference type="Pfam" id="PF02176">
    <property type="entry name" value="zf-TRAF"/>
    <property type="match status" value="1"/>
</dbReference>
<dbReference type="STRING" id="6412.T1ESA8"/>
<dbReference type="SUPFAM" id="SSF49599">
    <property type="entry name" value="TRAF domain-like"/>
    <property type="match status" value="1"/>
</dbReference>
<dbReference type="InParanoid" id="T1ESA8"/>
<reference evidence="8" key="1">
    <citation type="submission" date="2012-12" db="EMBL/GenBank/DDBJ databases">
        <authorList>
            <person name="Hellsten U."/>
            <person name="Grimwood J."/>
            <person name="Chapman J.A."/>
            <person name="Shapiro H."/>
            <person name="Aerts A."/>
            <person name="Otillar R.P."/>
            <person name="Terry A.Y."/>
            <person name="Boore J.L."/>
            <person name="Simakov O."/>
            <person name="Marletaz F."/>
            <person name="Cho S.-J."/>
            <person name="Edsinger-Gonzales E."/>
            <person name="Havlak P."/>
            <person name="Kuo D.-H."/>
            <person name="Larsson T."/>
            <person name="Lv J."/>
            <person name="Arendt D."/>
            <person name="Savage R."/>
            <person name="Osoegawa K."/>
            <person name="de Jong P."/>
            <person name="Lindberg D.R."/>
            <person name="Seaver E.C."/>
            <person name="Weisblat D.A."/>
            <person name="Putnam N.H."/>
            <person name="Grigoriev I.V."/>
            <person name="Rokhsar D.S."/>
        </authorList>
    </citation>
    <scope>NUCLEOTIDE SEQUENCE</scope>
</reference>
<dbReference type="EMBL" id="KB097143">
    <property type="protein sequence ID" value="ESN98709.1"/>
    <property type="molecule type" value="Genomic_DNA"/>
</dbReference>
<dbReference type="AlphaFoldDB" id="T1ESA8"/>
<evidence type="ECO:0000256" key="3">
    <source>
        <dbReference type="ARBA" id="ARBA00022833"/>
    </source>
</evidence>